<proteinExistence type="predicted"/>
<dbReference type="EMBL" id="JACNQW010000008">
    <property type="protein sequence ID" value="MBC5046375.1"/>
    <property type="molecule type" value="Genomic_DNA"/>
</dbReference>
<comment type="caution">
    <text evidence="2">The sequence shown here is derived from an EMBL/GenBank/DDBJ whole genome shotgun (WGS) entry which is preliminary data.</text>
</comment>
<dbReference type="RefSeq" id="WP_032426100.1">
    <property type="nucleotide sequence ID" value="NZ_AOGO01000022.1"/>
</dbReference>
<dbReference type="EMBL" id="NXHG01000002">
    <property type="protein sequence ID" value="PCM62971.1"/>
    <property type="molecule type" value="Genomic_DNA"/>
</dbReference>
<organism evidence="2 3">
    <name type="scientific">Klebsiella quasipneumoniae</name>
    <dbReference type="NCBI Taxonomy" id="1463165"/>
    <lineage>
        <taxon>Bacteria</taxon>
        <taxon>Pseudomonadati</taxon>
        <taxon>Pseudomonadota</taxon>
        <taxon>Gammaproteobacteria</taxon>
        <taxon>Enterobacterales</taxon>
        <taxon>Enterobacteriaceae</taxon>
        <taxon>Klebsiella/Raoultella group</taxon>
        <taxon>Klebsiella</taxon>
        <taxon>Klebsiella pneumoniae complex</taxon>
    </lineage>
</organism>
<dbReference type="Proteomes" id="UP000646540">
    <property type="component" value="Unassembled WGS sequence"/>
</dbReference>
<reference evidence="1" key="2">
    <citation type="submission" date="2020-08" db="EMBL/GenBank/DDBJ databases">
        <title>Genomic evolution and epidemiology of Klebsiella pneumoniae from a major hospital in Beijing, China, over a fifteen-year period: dissemination of known and novel high-risk clones.</title>
        <authorList>
            <person name="Palmieri M."/>
        </authorList>
    </citation>
    <scope>NUCLEOTIDE SEQUENCE</scope>
    <source>
        <strain evidence="1">K7050</strain>
    </source>
</reference>
<dbReference type="Proteomes" id="UP000217648">
    <property type="component" value="Unassembled WGS sequence"/>
</dbReference>
<reference evidence="2 3" key="1">
    <citation type="submission" date="2017-09" db="EMBL/GenBank/DDBJ databases">
        <title>Mdr eskape-Ghana.</title>
        <authorList>
            <person name="Agyepong N."/>
            <person name="Janice J."/>
            <person name="Samuelsen O."/>
            <person name="Owusu-Ofori A."/>
            <person name="Sundsfjord A."/>
            <person name="Essack S."/>
            <person name="Pedersen T."/>
        </authorList>
    </citation>
    <scope>NUCLEOTIDE SEQUENCE [LARGE SCALE GENOMIC DNA]</scope>
    <source>
        <strain evidence="2 3">46</strain>
    </source>
</reference>
<sequence>MPCNVAPLQNQDKTAAMSIDRREIIPVIRNAYVICYPQRRIGREGKAA</sequence>
<evidence type="ECO:0000313" key="2">
    <source>
        <dbReference type="EMBL" id="PCM62971.1"/>
    </source>
</evidence>
<name>A0A2A5MPV9_9ENTR</name>
<dbReference type="AlphaFoldDB" id="A0A2A5MPV9"/>
<gene>
    <name evidence="2" type="ORF">CP911_06015</name>
    <name evidence="1" type="ORF">H8L09_13500</name>
</gene>
<evidence type="ECO:0000313" key="1">
    <source>
        <dbReference type="EMBL" id="MBC5046375.1"/>
    </source>
</evidence>
<dbReference type="KEGG" id="kqu:AVR78_01185"/>
<protein>
    <submittedName>
        <fullName evidence="2">Short-chain dehydrogenase</fullName>
    </submittedName>
</protein>
<evidence type="ECO:0000313" key="3">
    <source>
        <dbReference type="Proteomes" id="UP000217648"/>
    </source>
</evidence>
<accession>A0A2A5MPV9</accession>